<evidence type="ECO:0000256" key="2">
    <source>
        <dbReference type="ARBA" id="ARBA00022801"/>
    </source>
</evidence>
<dbReference type="SUPFAM" id="SSF53383">
    <property type="entry name" value="PLP-dependent transferases"/>
    <property type="match status" value="1"/>
</dbReference>
<dbReference type="EMBL" id="CP060394">
    <property type="protein sequence ID" value="QNI34465.1"/>
    <property type="molecule type" value="Genomic_DNA"/>
</dbReference>
<dbReference type="Proteomes" id="UP000515312">
    <property type="component" value="Chromosome"/>
</dbReference>
<evidence type="ECO:0000313" key="5">
    <source>
        <dbReference type="EMBL" id="QNI34465.1"/>
    </source>
</evidence>
<dbReference type="InterPro" id="IPR010111">
    <property type="entry name" value="Kynureninase"/>
</dbReference>
<evidence type="ECO:0000313" key="6">
    <source>
        <dbReference type="Proteomes" id="UP000515312"/>
    </source>
</evidence>
<accession>A0A7G8BPJ5</accession>
<dbReference type="GO" id="GO:0008483">
    <property type="term" value="F:transaminase activity"/>
    <property type="evidence" value="ECO:0007669"/>
    <property type="project" value="UniProtKB-KW"/>
</dbReference>
<dbReference type="GO" id="GO:0030170">
    <property type="term" value="F:pyridoxal phosphate binding"/>
    <property type="evidence" value="ECO:0007669"/>
    <property type="project" value="InterPro"/>
</dbReference>
<dbReference type="GO" id="GO:0043420">
    <property type="term" value="P:anthranilate metabolic process"/>
    <property type="evidence" value="ECO:0007669"/>
    <property type="project" value="TreeGrafter"/>
</dbReference>
<dbReference type="Gene3D" id="3.40.640.10">
    <property type="entry name" value="Type I PLP-dependent aspartate aminotransferase-like (Major domain)"/>
    <property type="match status" value="1"/>
</dbReference>
<organism evidence="5 6">
    <name type="scientific">Alloacidobacterium dinghuense</name>
    <dbReference type="NCBI Taxonomy" id="2763107"/>
    <lineage>
        <taxon>Bacteria</taxon>
        <taxon>Pseudomonadati</taxon>
        <taxon>Acidobacteriota</taxon>
        <taxon>Terriglobia</taxon>
        <taxon>Terriglobales</taxon>
        <taxon>Acidobacteriaceae</taxon>
        <taxon>Alloacidobacterium</taxon>
    </lineage>
</organism>
<proteinExistence type="predicted"/>
<keyword evidence="5" id="KW-0032">Aminotransferase</keyword>
<dbReference type="GO" id="GO:0019441">
    <property type="term" value="P:L-tryptophan catabolic process to kynurenine"/>
    <property type="evidence" value="ECO:0007669"/>
    <property type="project" value="TreeGrafter"/>
</dbReference>
<reference evidence="5 6" key="1">
    <citation type="submission" date="2020-08" db="EMBL/GenBank/DDBJ databases">
        <title>Edaphobacter telluris sp. nov. and Acidobacterium dinghuensis sp. nov., two acidobacteria isolated from forest soil.</title>
        <authorList>
            <person name="Fu J."/>
            <person name="Qiu L."/>
        </authorList>
    </citation>
    <scope>NUCLEOTIDE SEQUENCE [LARGE SCALE GENOMIC DNA]</scope>
    <source>
        <strain evidence="5">4Y35</strain>
    </source>
</reference>
<dbReference type="RefSeq" id="WP_186746666.1">
    <property type="nucleotide sequence ID" value="NZ_CP060394.1"/>
</dbReference>
<protein>
    <submittedName>
        <fullName evidence="5">Aminotransferase class V-fold PLP-dependent enzyme</fullName>
    </submittedName>
</protein>
<dbReference type="GO" id="GO:0005737">
    <property type="term" value="C:cytoplasm"/>
    <property type="evidence" value="ECO:0007669"/>
    <property type="project" value="InterPro"/>
</dbReference>
<keyword evidence="3" id="KW-0663">Pyridoxal phosphate</keyword>
<dbReference type="InterPro" id="IPR015421">
    <property type="entry name" value="PyrdxlP-dep_Trfase_major"/>
</dbReference>
<keyword evidence="5" id="KW-0808">Transferase</keyword>
<evidence type="ECO:0000259" key="4">
    <source>
        <dbReference type="Pfam" id="PF00266"/>
    </source>
</evidence>
<evidence type="ECO:0000256" key="3">
    <source>
        <dbReference type="ARBA" id="ARBA00022898"/>
    </source>
</evidence>
<sequence length="403" mass="43928">MSCPIQEAVAKLPSGPLSEETVQRHIAPLFSRVLANDRVYLANHSLGRPLDKMAEDVREGITLWETKLGDAWDEWLAEQDAFRGRIAKLIGAPRVDCVVPKTSAGQGLRAILNVLHGRPRVLSTRGEFDSLDLILKQYAALGRIEMEWLEPDGEGRFTVADMVQKLRFGVDLVVISQVMFMDGQIVHDLPVLADACHAVGARLLVDAYHAVGVIPVDVAAMHADFAIGGSYKYLRGGPGACFLYISPEALATGLRVLDTGWFAREDIFGYERHDPPLLRAGGDAFLESTPPVLTYYQARSGQMLALALGVERMRAYGLEQLSRLKGYLRDAGIDAIGADSDHGAFLAVQLDDAAGISAKLAEQGVITDARGPWLRLCPDCLTRDQELRGAAAMLAEVLERARS</sequence>
<feature type="domain" description="Aminotransferase class V" evidence="4">
    <location>
        <begin position="80"/>
        <end position="331"/>
    </location>
</feature>
<keyword evidence="2" id="KW-0378">Hydrolase</keyword>
<dbReference type="InterPro" id="IPR000192">
    <property type="entry name" value="Aminotrans_V_dom"/>
</dbReference>
<dbReference type="InterPro" id="IPR015424">
    <property type="entry name" value="PyrdxlP-dep_Trfase"/>
</dbReference>
<dbReference type="GO" id="GO:0009435">
    <property type="term" value="P:NAD+ biosynthetic process"/>
    <property type="evidence" value="ECO:0007669"/>
    <property type="project" value="InterPro"/>
</dbReference>
<name>A0A7G8BPJ5_9BACT</name>
<keyword evidence="1" id="KW-0662">Pyridine nucleotide biosynthesis</keyword>
<dbReference type="Pfam" id="PF00266">
    <property type="entry name" value="Aminotran_5"/>
    <property type="match status" value="1"/>
</dbReference>
<dbReference type="PANTHER" id="PTHR14084:SF0">
    <property type="entry name" value="KYNURENINASE"/>
    <property type="match status" value="1"/>
</dbReference>
<dbReference type="Gene3D" id="3.90.1150.10">
    <property type="entry name" value="Aspartate Aminotransferase, domain 1"/>
    <property type="match status" value="1"/>
</dbReference>
<dbReference type="GO" id="GO:0030429">
    <property type="term" value="F:kynureninase activity"/>
    <property type="evidence" value="ECO:0007669"/>
    <property type="project" value="InterPro"/>
</dbReference>
<evidence type="ECO:0000256" key="1">
    <source>
        <dbReference type="ARBA" id="ARBA00022642"/>
    </source>
</evidence>
<dbReference type="InterPro" id="IPR015422">
    <property type="entry name" value="PyrdxlP-dep_Trfase_small"/>
</dbReference>
<dbReference type="PANTHER" id="PTHR14084">
    <property type="entry name" value="KYNURENINASE"/>
    <property type="match status" value="1"/>
</dbReference>
<gene>
    <name evidence="5" type="ORF">H7849_11565</name>
</gene>
<dbReference type="AlphaFoldDB" id="A0A7G8BPJ5"/>
<keyword evidence="6" id="KW-1185">Reference proteome</keyword>
<dbReference type="KEGG" id="adin:H7849_11565"/>